<keyword evidence="2" id="KW-0812">Transmembrane</keyword>
<dbReference type="InterPro" id="IPR015943">
    <property type="entry name" value="WD40/YVTN_repeat-like_dom_sf"/>
</dbReference>
<organism evidence="3 4">
    <name type="scientific">Thalassospira tepidiphila MCCC 1A03514</name>
    <dbReference type="NCBI Taxonomy" id="1177930"/>
    <lineage>
        <taxon>Bacteria</taxon>
        <taxon>Pseudomonadati</taxon>
        <taxon>Pseudomonadota</taxon>
        <taxon>Alphaproteobacteria</taxon>
        <taxon>Rhodospirillales</taxon>
        <taxon>Thalassospiraceae</taxon>
        <taxon>Thalassospira</taxon>
    </lineage>
</organism>
<evidence type="ECO:0000313" key="4">
    <source>
        <dbReference type="Proteomes" id="UP000094009"/>
    </source>
</evidence>
<dbReference type="PANTHER" id="PTHR35340:SF5">
    <property type="entry name" value="ASST-DOMAIN-CONTAINING PROTEIN"/>
    <property type="match status" value="1"/>
</dbReference>
<feature type="compositionally biased region" description="Polar residues" evidence="1">
    <location>
        <begin position="454"/>
        <end position="468"/>
    </location>
</feature>
<keyword evidence="2" id="KW-0472">Membrane</keyword>
<name>A0A853KVZ6_9PROT</name>
<dbReference type="InterPro" id="IPR039535">
    <property type="entry name" value="ASST-like"/>
</dbReference>
<feature type="region of interest" description="Disordered" evidence="1">
    <location>
        <begin position="444"/>
        <end position="468"/>
    </location>
</feature>
<keyword evidence="2" id="KW-1133">Transmembrane helix</keyword>
<protein>
    <submittedName>
        <fullName evidence="3">Uncharacterized protein</fullName>
    </submittedName>
</protein>
<comment type="caution">
    <text evidence="3">The sequence shown here is derived from an EMBL/GenBank/DDBJ whole genome shotgun (WGS) entry which is preliminary data.</text>
</comment>
<gene>
    <name evidence="3" type="ORF">TH4_20435</name>
</gene>
<dbReference type="RefSeq" id="WP_064782476.1">
    <property type="nucleotide sequence ID" value="NZ_JPVZ01000014.1"/>
</dbReference>
<evidence type="ECO:0000256" key="2">
    <source>
        <dbReference type="SAM" id="Phobius"/>
    </source>
</evidence>
<dbReference type="EMBL" id="JPVZ01000014">
    <property type="protein sequence ID" value="OAZ07806.1"/>
    <property type="molecule type" value="Genomic_DNA"/>
</dbReference>
<reference evidence="3 4" key="1">
    <citation type="submission" date="2014-07" db="EMBL/GenBank/DDBJ databases">
        <title>Draft genome sequence of Thalassospira tepidiphila 1-1B.</title>
        <authorList>
            <person name="Lai Q."/>
            <person name="Shao Z."/>
        </authorList>
    </citation>
    <scope>NUCLEOTIDE SEQUENCE [LARGE SCALE GENOMIC DNA]</scope>
    <source>
        <strain evidence="3 4">MCCC 1A03514</strain>
    </source>
</reference>
<dbReference type="InterPro" id="IPR011047">
    <property type="entry name" value="Quinoprotein_ADH-like_sf"/>
</dbReference>
<dbReference type="SUPFAM" id="SSF50998">
    <property type="entry name" value="Quinoprotein alcohol dehydrogenase-like"/>
    <property type="match status" value="1"/>
</dbReference>
<sequence length="468" mass="51991">MPDTGQYEESNTTNTGDRLFLTASVIGIAAISFGLGAFVVLAEVPPYQSLKNAWRAGTALWEQRTKYTDVERLDFWSPARTDEVGVTIHDQDKAQAGLTLYSSGDGPHAVLIDMDGNIVHEWRMPFSAIHDETSPIPNPQKDEFMHWHTAKMAPDGNLIVQYTAAGDTPYGYGMAKIDRNSKPIWKYLGTAHHDFSIADDGRVYALTQEFRFNTYPNRKQLRPPRLDDFAVILSPDGKEIKRVSILDALIKSNYANMVDFAPYFANEDILHTNTIQLIDDKTAANFAYGKAGDVVLSFRDLGIIAVLDMDAEKITWATRGPWLGQHDPDVLPNGEILLFDNQGQFADPDDGFSRILQIDPQTNAITWQYKGNADQKFDSNIRADQQRLANGNTLITESSGGRLLEVTDSGEIVWEFHNPIRRDDPDNPGKKLVPVVSQAERISDARADLFRTTAPASNTGTSNAGEAQ</sequence>
<evidence type="ECO:0000256" key="1">
    <source>
        <dbReference type="SAM" id="MobiDB-lite"/>
    </source>
</evidence>
<dbReference type="AlphaFoldDB" id="A0A853KVZ6"/>
<evidence type="ECO:0000313" key="3">
    <source>
        <dbReference type="EMBL" id="OAZ07806.1"/>
    </source>
</evidence>
<dbReference type="PANTHER" id="PTHR35340">
    <property type="entry name" value="PQQ ENZYME REPEAT PROTEIN-RELATED"/>
    <property type="match status" value="1"/>
</dbReference>
<dbReference type="Proteomes" id="UP000094009">
    <property type="component" value="Unassembled WGS sequence"/>
</dbReference>
<feature type="transmembrane region" description="Helical" evidence="2">
    <location>
        <begin position="20"/>
        <end position="42"/>
    </location>
</feature>
<proteinExistence type="predicted"/>
<dbReference type="InterPro" id="IPR053143">
    <property type="entry name" value="Arylsulfate_ST"/>
</dbReference>
<accession>A0A853KVZ6</accession>
<dbReference type="Pfam" id="PF14269">
    <property type="entry name" value="Arylsulfotran_2"/>
    <property type="match status" value="1"/>
</dbReference>
<dbReference type="Gene3D" id="2.130.10.10">
    <property type="entry name" value="YVTN repeat-like/Quinoprotein amine dehydrogenase"/>
    <property type="match status" value="1"/>
</dbReference>